<proteinExistence type="predicted"/>
<keyword evidence="2" id="KW-1185">Reference proteome</keyword>
<dbReference type="PANTHER" id="PTHR43861:SF6">
    <property type="entry name" value="METHYLTRANSFERASE TYPE 11"/>
    <property type="match status" value="1"/>
</dbReference>
<name>A0A3N1YCM2_9GAMM</name>
<comment type="caution">
    <text evidence="1">The sequence shown here is derived from an EMBL/GenBank/DDBJ whole genome shotgun (WGS) entry which is preliminary data.</text>
</comment>
<dbReference type="PANTHER" id="PTHR43861">
    <property type="entry name" value="TRANS-ACONITATE 2-METHYLTRANSFERASE-RELATED"/>
    <property type="match status" value="1"/>
</dbReference>
<evidence type="ECO:0000313" key="1">
    <source>
        <dbReference type="EMBL" id="ROR35147.1"/>
    </source>
</evidence>
<dbReference type="GO" id="GO:0008168">
    <property type="term" value="F:methyltransferase activity"/>
    <property type="evidence" value="ECO:0007669"/>
    <property type="project" value="UniProtKB-KW"/>
</dbReference>
<reference evidence="1 2" key="1">
    <citation type="submission" date="2018-11" db="EMBL/GenBank/DDBJ databases">
        <title>Genomic Encyclopedia of Type Strains, Phase IV (KMG-IV): sequencing the most valuable type-strain genomes for metagenomic binning, comparative biology and taxonomic classification.</title>
        <authorList>
            <person name="Goeker M."/>
        </authorList>
    </citation>
    <scope>NUCLEOTIDE SEQUENCE [LARGE SCALE GENOMIC DNA]</scope>
    <source>
        <strain evidence="1 2">DSM 100275</strain>
    </source>
</reference>
<sequence>MRRRIDDMPENLNSCPFCHSNSVHRIWDGPRWDYCQECGLYFRNPMPTQQELDTLYESSWTDPEQCTSETGGTSLALARVYANRLLRALGLSSFQGLRILDFGAGRGNMLKALQELGAEVVGVETYGKVYLESQGFEGYEQLSEVVGRFDGIVTIDVVEHLHSPWDTLKTLNVLLKEKGWLYVATGNPLGLNARVNGSNWREAKKAGHLVFPSPRTLEKMLLEAGFLKVERLKWLIRFHRNPVRIILNYGMQMLGVDGELRYLGWK</sequence>
<protein>
    <submittedName>
        <fullName evidence="1">Methyltransferase family protein</fullName>
    </submittedName>
</protein>
<dbReference type="AlphaFoldDB" id="A0A3N1YCM2"/>
<dbReference type="Pfam" id="PF13489">
    <property type="entry name" value="Methyltransf_23"/>
    <property type="match status" value="1"/>
</dbReference>
<keyword evidence="1" id="KW-0808">Transferase</keyword>
<organism evidence="1 2">
    <name type="scientific">Inmirania thermothiophila</name>
    <dbReference type="NCBI Taxonomy" id="1750597"/>
    <lineage>
        <taxon>Bacteria</taxon>
        <taxon>Pseudomonadati</taxon>
        <taxon>Pseudomonadota</taxon>
        <taxon>Gammaproteobacteria</taxon>
        <taxon>Chromatiales</taxon>
        <taxon>Ectothiorhodospiraceae</taxon>
        <taxon>Inmirania</taxon>
    </lineage>
</organism>
<keyword evidence="1" id="KW-0489">Methyltransferase</keyword>
<dbReference type="SUPFAM" id="SSF53335">
    <property type="entry name" value="S-adenosyl-L-methionine-dependent methyltransferases"/>
    <property type="match status" value="1"/>
</dbReference>
<dbReference type="OrthoDB" id="9791944at2"/>
<gene>
    <name evidence="1" type="ORF">EDC57_1064</name>
</gene>
<dbReference type="Gene3D" id="3.40.50.150">
    <property type="entry name" value="Vaccinia Virus protein VP39"/>
    <property type="match status" value="1"/>
</dbReference>
<accession>A0A3N1YCM2</accession>
<dbReference type="EMBL" id="RJVI01000001">
    <property type="protein sequence ID" value="ROR35147.1"/>
    <property type="molecule type" value="Genomic_DNA"/>
</dbReference>
<dbReference type="InterPro" id="IPR029063">
    <property type="entry name" value="SAM-dependent_MTases_sf"/>
</dbReference>
<dbReference type="GO" id="GO:0032259">
    <property type="term" value="P:methylation"/>
    <property type="evidence" value="ECO:0007669"/>
    <property type="project" value="UniProtKB-KW"/>
</dbReference>
<dbReference type="CDD" id="cd02440">
    <property type="entry name" value="AdoMet_MTases"/>
    <property type="match status" value="1"/>
</dbReference>
<dbReference type="Proteomes" id="UP000276634">
    <property type="component" value="Unassembled WGS sequence"/>
</dbReference>
<evidence type="ECO:0000313" key="2">
    <source>
        <dbReference type="Proteomes" id="UP000276634"/>
    </source>
</evidence>